<name>A0A0N4YU15_NIPBR</name>
<sequence length="80" mass="8776">MIREAGQLVSSSSDSRLVLDKLAMIEIFTKKIDEAQKEYATALDGSASASSTQEMTDYEQYSVMAEATLEAAYEAMGRLQ</sequence>
<accession>A0A0N4YU15</accession>
<dbReference type="Proteomes" id="UP000271162">
    <property type="component" value="Unassembled WGS sequence"/>
</dbReference>
<dbReference type="EMBL" id="UYSL01025465">
    <property type="protein sequence ID" value="VDL84476.1"/>
    <property type="molecule type" value="Genomic_DNA"/>
</dbReference>
<proteinExistence type="predicted"/>
<dbReference type="WBParaSite" id="NBR_0002073701-mRNA-1">
    <property type="protein sequence ID" value="NBR_0002073701-mRNA-1"/>
    <property type="gene ID" value="NBR_0002073701"/>
</dbReference>
<evidence type="ECO:0000313" key="1">
    <source>
        <dbReference type="EMBL" id="VDL84476.1"/>
    </source>
</evidence>
<evidence type="ECO:0000313" key="3">
    <source>
        <dbReference type="WBParaSite" id="NBR_0002073701-mRNA-1"/>
    </source>
</evidence>
<organism evidence="3">
    <name type="scientific">Nippostrongylus brasiliensis</name>
    <name type="common">Rat hookworm</name>
    <dbReference type="NCBI Taxonomy" id="27835"/>
    <lineage>
        <taxon>Eukaryota</taxon>
        <taxon>Metazoa</taxon>
        <taxon>Ecdysozoa</taxon>
        <taxon>Nematoda</taxon>
        <taxon>Chromadorea</taxon>
        <taxon>Rhabditida</taxon>
        <taxon>Rhabditina</taxon>
        <taxon>Rhabditomorpha</taxon>
        <taxon>Strongyloidea</taxon>
        <taxon>Heligmosomidae</taxon>
        <taxon>Nippostrongylus</taxon>
    </lineage>
</organism>
<reference evidence="1 2" key="2">
    <citation type="submission" date="2018-11" db="EMBL/GenBank/DDBJ databases">
        <authorList>
            <consortium name="Pathogen Informatics"/>
        </authorList>
    </citation>
    <scope>NUCLEOTIDE SEQUENCE [LARGE SCALE GENOMIC DNA]</scope>
</reference>
<keyword evidence="2" id="KW-1185">Reference proteome</keyword>
<gene>
    <name evidence="1" type="ORF">NBR_LOCUS20738</name>
</gene>
<reference evidence="3" key="1">
    <citation type="submission" date="2017-02" db="UniProtKB">
        <authorList>
            <consortium name="WormBaseParasite"/>
        </authorList>
    </citation>
    <scope>IDENTIFICATION</scope>
</reference>
<protein>
    <submittedName>
        <fullName evidence="3">14_3_3 domain-containing protein</fullName>
    </submittedName>
</protein>
<dbReference type="AlphaFoldDB" id="A0A0N4YU15"/>
<evidence type="ECO:0000313" key="2">
    <source>
        <dbReference type="Proteomes" id="UP000271162"/>
    </source>
</evidence>